<proteinExistence type="predicted"/>
<reference evidence="1 2" key="1">
    <citation type="submission" date="2019-07" db="EMBL/GenBank/DDBJ databases">
        <authorList>
            <person name="Jastrzebski P J."/>
            <person name="Paukszto L."/>
            <person name="Jastrzebski P J."/>
        </authorList>
    </citation>
    <scope>NUCLEOTIDE SEQUENCE [LARGE SCALE GENOMIC DNA]</scope>
    <source>
        <strain evidence="1 2">WMS-il1</strain>
    </source>
</reference>
<gene>
    <name evidence="1" type="ORF">WMSIL1_LOCUS14706</name>
</gene>
<evidence type="ECO:0000313" key="2">
    <source>
        <dbReference type="Proteomes" id="UP000321570"/>
    </source>
</evidence>
<accession>A0A564ZCQ1</accession>
<keyword evidence="2" id="KW-1185">Reference proteome</keyword>
<dbReference type="AlphaFoldDB" id="A0A564ZCQ1"/>
<evidence type="ECO:0000313" key="1">
    <source>
        <dbReference type="EMBL" id="VUZ57226.1"/>
    </source>
</evidence>
<sequence>MSPKGTERLLSSCLFLQKSYVVHKNQVQKCLSQCNHVRAKPILVCSPKRSAEMDDKCKQPGKYRQG</sequence>
<organism evidence="1 2">
    <name type="scientific">Hymenolepis diminuta</name>
    <name type="common">Rat tapeworm</name>
    <dbReference type="NCBI Taxonomy" id="6216"/>
    <lineage>
        <taxon>Eukaryota</taxon>
        <taxon>Metazoa</taxon>
        <taxon>Spiralia</taxon>
        <taxon>Lophotrochozoa</taxon>
        <taxon>Platyhelminthes</taxon>
        <taxon>Cestoda</taxon>
        <taxon>Eucestoda</taxon>
        <taxon>Cyclophyllidea</taxon>
        <taxon>Hymenolepididae</taxon>
        <taxon>Hymenolepis</taxon>
    </lineage>
</organism>
<dbReference type="EMBL" id="CABIJS010000714">
    <property type="protein sequence ID" value="VUZ57226.1"/>
    <property type="molecule type" value="Genomic_DNA"/>
</dbReference>
<dbReference type="Proteomes" id="UP000321570">
    <property type="component" value="Unassembled WGS sequence"/>
</dbReference>
<name>A0A564ZCQ1_HYMDI</name>
<protein>
    <submittedName>
        <fullName evidence="1">Uncharacterized protein</fullName>
    </submittedName>
</protein>